<sequence>MKCDMGPLDNPHGPPCMRCRRENKQCILPANKKRGNTNRSSELSKIENQLVDDTTKSEVQQDRLLSTRTPPHNSGTENDLDLADPKWKFEIGTMYNVLEFLAKAAGSISKDEHIDMKPLQDKDGLSIRNTPATTIDGVMNNCLRNMDTSEEGFLAPFVIPNDAQSSATPLMKKLSSMRPKYSKRLTDVDYIGPSKSLSEDEAVRLIDIFFLTMHPFFPHIPLQLQDPDELVRYPILLCAILTISSRYNSFGELGFYDDEAHNRNIEIHERLWIYCQRLISQTIWAEASTRSIGTVLAFLLFTEWNPRAIHWKWSDYANNPEWNDAYNRESNGANTSREIESFTGITAVRRSDRMAWMLTGAAVRLAQDMSFIDTSSKVFISTHISEAQTAMSLNQKSILSESLSEIGGEALEQLDGIGNENFYLENILRKDQDRKRWTNFLRNVSEDRRAKGTAPLTEIEREFLNDEYVLYHVNPNNDAPSKSPFTLPFPLNFSHSQRAKIELLRILTIGYESIYYDIVKSKTQLLNSDPKRNLALLEIISVLMEKWHATHKDLLIPLSVRPCSLDMVRNKKAVHELSQQIDRESISCDYNYCQLYIYSLALQNDVKNMGLQMSEIRKSARYVELAYKAAKKILDSAERIHSLKMLRYVPVRWVTRIVRAAAFLVKCYLVLTREGIAANPVAAAILRLTAISSEEVVPIIERAAATLQEAAPDEVHLGMRYSKILMYLCAEVRRRMQMGEHDEEVEQERQYRQQLDNNRCQLRAQRHEQQGVQDAQHIMSQSNIPASSYIMLNNSVDPTSGTDPYGQSVTSPDLPFDEPFDWFATDGEIGLDFVDTWTEMIEHRYMQDELGNIDGSRGEN</sequence>
<dbReference type="PANTHER" id="PTHR31644:SF2">
    <property type="entry name" value="TRANSCRIPTIONAL ACTIVATOR ARO80-RELATED"/>
    <property type="match status" value="1"/>
</dbReference>
<accession>A0A4C2E555</accession>
<dbReference type="PANTHER" id="PTHR31644">
    <property type="entry name" value="TRANSCRIPTIONAL ACTIVATOR ARO80-RELATED"/>
    <property type="match status" value="1"/>
</dbReference>
<gene>
    <name evidence="2" type="ORF">ZYGM_003283</name>
</gene>
<dbReference type="GO" id="GO:0045944">
    <property type="term" value="P:positive regulation of transcription by RNA polymerase II"/>
    <property type="evidence" value="ECO:0007669"/>
    <property type="project" value="TreeGrafter"/>
</dbReference>
<dbReference type="InterPro" id="IPR052780">
    <property type="entry name" value="AAA_Catabolism_Regulators"/>
</dbReference>
<keyword evidence="3" id="KW-1185">Reference proteome</keyword>
<dbReference type="Proteomes" id="UP000301737">
    <property type="component" value="Unassembled WGS sequence"/>
</dbReference>
<evidence type="ECO:0008006" key="4">
    <source>
        <dbReference type="Google" id="ProtNLM"/>
    </source>
</evidence>
<name>A0A4C2E555_9SACH</name>
<organism evidence="2 3">
    <name type="scientific">Zygosaccharomyces mellis</name>
    <dbReference type="NCBI Taxonomy" id="42258"/>
    <lineage>
        <taxon>Eukaryota</taxon>
        <taxon>Fungi</taxon>
        <taxon>Dikarya</taxon>
        <taxon>Ascomycota</taxon>
        <taxon>Saccharomycotina</taxon>
        <taxon>Saccharomycetes</taxon>
        <taxon>Saccharomycetales</taxon>
        <taxon>Saccharomycetaceae</taxon>
        <taxon>Zygosaccharomyces</taxon>
    </lineage>
</organism>
<protein>
    <recommendedName>
        <fullName evidence="4">Transcription factor domain-containing protein</fullName>
    </recommendedName>
</protein>
<comment type="caution">
    <text evidence="2">The sequence shown here is derived from an EMBL/GenBank/DDBJ whole genome shotgun (WGS) entry which is preliminary data.</text>
</comment>
<dbReference type="GO" id="GO:0005634">
    <property type="term" value="C:nucleus"/>
    <property type="evidence" value="ECO:0007669"/>
    <property type="project" value="TreeGrafter"/>
</dbReference>
<reference evidence="2 3" key="1">
    <citation type="submission" date="2019-01" db="EMBL/GenBank/DDBJ databases">
        <title>Draft Genome Sequencing of Zygosaccharomyces mellis Ca-7.</title>
        <authorList>
            <person name="Shiwa Y."/>
            <person name="Kanesaki Y."/>
            <person name="Ishige T."/>
            <person name="Mura K."/>
            <person name="Hori T."/>
            <person name="Tamura T."/>
        </authorList>
    </citation>
    <scope>NUCLEOTIDE SEQUENCE [LARGE SCALE GENOMIC DNA]</scope>
    <source>
        <strain evidence="2 3">Ca-7</strain>
    </source>
</reference>
<feature type="compositionally biased region" description="Polar residues" evidence="1">
    <location>
        <begin position="37"/>
        <end position="47"/>
    </location>
</feature>
<feature type="region of interest" description="Disordered" evidence="1">
    <location>
        <begin position="30"/>
        <end position="80"/>
    </location>
</feature>
<dbReference type="OrthoDB" id="2262349at2759"/>
<evidence type="ECO:0000313" key="2">
    <source>
        <dbReference type="EMBL" id="GCE97869.1"/>
    </source>
</evidence>
<evidence type="ECO:0000313" key="3">
    <source>
        <dbReference type="Proteomes" id="UP000301737"/>
    </source>
</evidence>
<dbReference type="AlphaFoldDB" id="A0A4C2E555"/>
<dbReference type="GO" id="GO:0000981">
    <property type="term" value="F:DNA-binding transcription factor activity, RNA polymerase II-specific"/>
    <property type="evidence" value="ECO:0007669"/>
    <property type="project" value="TreeGrafter"/>
</dbReference>
<dbReference type="CDD" id="cd12148">
    <property type="entry name" value="fungal_TF_MHR"/>
    <property type="match status" value="1"/>
</dbReference>
<dbReference type="GO" id="GO:0009074">
    <property type="term" value="P:aromatic amino acid family catabolic process"/>
    <property type="evidence" value="ECO:0007669"/>
    <property type="project" value="TreeGrafter"/>
</dbReference>
<dbReference type="EMBL" id="BIMX01000003">
    <property type="protein sequence ID" value="GCE97869.1"/>
    <property type="molecule type" value="Genomic_DNA"/>
</dbReference>
<evidence type="ECO:0000256" key="1">
    <source>
        <dbReference type="SAM" id="MobiDB-lite"/>
    </source>
</evidence>
<feature type="compositionally biased region" description="Polar residues" evidence="1">
    <location>
        <begin position="63"/>
        <end position="77"/>
    </location>
</feature>
<proteinExistence type="predicted"/>